<organism evidence="2 3">
    <name type="scientific">Crassostrea virginica</name>
    <name type="common">Eastern oyster</name>
    <dbReference type="NCBI Taxonomy" id="6565"/>
    <lineage>
        <taxon>Eukaryota</taxon>
        <taxon>Metazoa</taxon>
        <taxon>Spiralia</taxon>
        <taxon>Lophotrochozoa</taxon>
        <taxon>Mollusca</taxon>
        <taxon>Bivalvia</taxon>
        <taxon>Autobranchia</taxon>
        <taxon>Pteriomorphia</taxon>
        <taxon>Ostreida</taxon>
        <taxon>Ostreoidea</taxon>
        <taxon>Ostreidae</taxon>
        <taxon>Crassostrea</taxon>
    </lineage>
</organism>
<keyword evidence="1" id="KW-0732">Signal</keyword>
<proteinExistence type="predicted"/>
<dbReference type="AlphaFoldDB" id="A0A8B8CM08"/>
<evidence type="ECO:0000313" key="3">
    <source>
        <dbReference type="RefSeq" id="XP_022316224.1"/>
    </source>
</evidence>
<accession>A0A8B8CM08</accession>
<evidence type="ECO:0000256" key="1">
    <source>
        <dbReference type="SAM" id="SignalP"/>
    </source>
</evidence>
<feature type="signal peptide" evidence="1">
    <location>
        <begin position="1"/>
        <end position="19"/>
    </location>
</feature>
<dbReference type="OrthoDB" id="6089046at2759"/>
<sequence>MSSFLFGIVLAFLFVAVDFSKVFHEKNSNIHNNGEEKRVDKFKNYPDIKRSTLDGSSTNGDHWCCSINTTKQTVVSSVKVVYTTQAVQTASNHSCGLLGLQTCTNHHTEYKTVSRYVTTYAMKLIQIECPNENLVCCDGSIHLAGKCISLSEMSHVLQTLG</sequence>
<keyword evidence="2" id="KW-1185">Reference proteome</keyword>
<protein>
    <submittedName>
        <fullName evidence="3">Uncharacterized protein LOC111119935</fullName>
    </submittedName>
</protein>
<gene>
    <name evidence="3" type="primary">LOC111119935</name>
</gene>
<evidence type="ECO:0000313" key="2">
    <source>
        <dbReference type="Proteomes" id="UP000694844"/>
    </source>
</evidence>
<name>A0A8B8CM08_CRAVI</name>
<dbReference type="RefSeq" id="XP_022316224.1">
    <property type="nucleotide sequence ID" value="XM_022460516.1"/>
</dbReference>
<feature type="chain" id="PRO_5034205430" evidence="1">
    <location>
        <begin position="20"/>
        <end position="161"/>
    </location>
</feature>
<dbReference type="KEGG" id="cvn:111119935"/>
<dbReference type="Proteomes" id="UP000694844">
    <property type="component" value="Chromosome 2"/>
</dbReference>
<dbReference type="GeneID" id="111119935"/>
<reference evidence="3" key="1">
    <citation type="submission" date="2025-08" db="UniProtKB">
        <authorList>
            <consortium name="RefSeq"/>
        </authorList>
    </citation>
    <scope>IDENTIFICATION</scope>
    <source>
        <tissue evidence="3">Whole sample</tissue>
    </source>
</reference>